<dbReference type="InterPro" id="IPR043128">
    <property type="entry name" value="Rev_trsase/Diguanyl_cyclase"/>
</dbReference>
<feature type="domain" description="Reverse transcriptase" evidence="1">
    <location>
        <begin position="512"/>
        <end position="614"/>
    </location>
</feature>
<dbReference type="RefSeq" id="XP_062715467.1">
    <property type="nucleotide sequence ID" value="XM_062859483.1"/>
</dbReference>
<dbReference type="Gene3D" id="3.10.10.10">
    <property type="entry name" value="HIV Type 1 Reverse Transcriptase, subunit A, domain 1"/>
    <property type="match status" value="1"/>
</dbReference>
<protein>
    <recommendedName>
        <fullName evidence="1">Reverse transcriptase domain-containing protein</fullName>
    </recommendedName>
</protein>
<dbReference type="InterPro" id="IPR043502">
    <property type="entry name" value="DNA/RNA_pol_sf"/>
</dbReference>
<dbReference type="InterPro" id="IPR000477">
    <property type="entry name" value="RT_dom"/>
</dbReference>
<name>A0ABM1Z8W3_AEDAL</name>
<evidence type="ECO:0000259" key="1">
    <source>
        <dbReference type="PROSITE" id="PS50878"/>
    </source>
</evidence>
<keyword evidence="3" id="KW-1185">Reference proteome</keyword>
<dbReference type="SUPFAM" id="SSF56672">
    <property type="entry name" value="DNA/RNA polymerases"/>
    <property type="match status" value="1"/>
</dbReference>
<evidence type="ECO:0000313" key="2">
    <source>
        <dbReference type="EnsemblMetazoa" id="AALFPA23_016188.P23589"/>
    </source>
</evidence>
<dbReference type="EnsemblMetazoa" id="AALFPA23_016188.R23589">
    <property type="protein sequence ID" value="AALFPA23_016188.P23589"/>
    <property type="gene ID" value="AALFPA23_016188"/>
</dbReference>
<accession>A0ABM1Z8W3</accession>
<dbReference type="PROSITE" id="PS50878">
    <property type="entry name" value="RT_POL"/>
    <property type="match status" value="1"/>
</dbReference>
<dbReference type="PANTHER" id="PTHR37984">
    <property type="entry name" value="PROTEIN CBG26694"/>
    <property type="match status" value="1"/>
</dbReference>
<dbReference type="InterPro" id="IPR050951">
    <property type="entry name" value="Retrovirus_Pol_polyprotein"/>
</dbReference>
<sequence length="614" mass="69593">MTFMLMILCCRMDLNSSLNRAFSNVPAFSLGEVPFNERRTKWRTWKRGFEIYLQAVDITLASKKKQLLLACGGFELQEIFFNIPGADVTEDCEAEIDPYVVAMQKLDEYFDPQRHEAHERYLFWDMKPEMGETLGKFLMRAQVCASKCNFGGTSLESSNVAVVDKILQFVPGSLREKLLQIENLTLQEAIRQVNAYEMTKAASDQISGQNINQKPNLSSESVRQVQAGCKFCGRPHRSGEMCPAWNKTCSACGKRGHFRSVCFSRLSLRPANPKVVPSVVPQSFTKRAVDQYSDSRAGPSRKITKFSRPQQPRRLHAIEDSENHESETELVEMVSSASDSCDLIWAEIGGVLVEMQIDSGVQSNIIDDKTWFNMNRHGVEIIGATQSPDRKFKAYAQRDCLNVSVMFDAEIMLNDCGKQLRTISRFYVVENGPQPLLGKVTAIQLGVLIVGLPSQREAIRSVNVSRTFPSIRGVKISIPIDKSVTPVMQRLRRLPFATLERVEQKLNELLEKDIIERVEEPSKWVSPTVVVVKDNGDIRLCIDMRQVNKAIIRETHPLPTIEDIRWALNGAQYFTRLDIKDAFHQLELDDESKPLTTFITHKGKLYCVLDLISM</sequence>
<evidence type="ECO:0000313" key="3">
    <source>
        <dbReference type="Proteomes" id="UP000069940"/>
    </source>
</evidence>
<dbReference type="Pfam" id="PF00078">
    <property type="entry name" value="RVT_1"/>
    <property type="match status" value="1"/>
</dbReference>
<proteinExistence type="predicted"/>
<dbReference type="PANTHER" id="PTHR37984:SF11">
    <property type="entry name" value="INTEGRASE CATALYTIC DOMAIN-CONTAINING PROTEIN"/>
    <property type="match status" value="1"/>
</dbReference>
<dbReference type="GeneID" id="134291564"/>
<reference evidence="3" key="1">
    <citation type="journal article" date="2015" name="Proc. Natl. Acad. Sci. U.S.A.">
        <title>Genome sequence of the Asian Tiger mosquito, Aedes albopictus, reveals insights into its biology, genetics, and evolution.</title>
        <authorList>
            <person name="Chen X.G."/>
            <person name="Jiang X."/>
            <person name="Gu J."/>
            <person name="Xu M."/>
            <person name="Wu Y."/>
            <person name="Deng Y."/>
            <person name="Zhang C."/>
            <person name="Bonizzoni M."/>
            <person name="Dermauw W."/>
            <person name="Vontas J."/>
            <person name="Armbruster P."/>
            <person name="Huang X."/>
            <person name="Yang Y."/>
            <person name="Zhang H."/>
            <person name="He W."/>
            <person name="Peng H."/>
            <person name="Liu Y."/>
            <person name="Wu K."/>
            <person name="Chen J."/>
            <person name="Lirakis M."/>
            <person name="Topalis P."/>
            <person name="Van Leeuwen T."/>
            <person name="Hall A.B."/>
            <person name="Jiang X."/>
            <person name="Thorpe C."/>
            <person name="Mueller R.L."/>
            <person name="Sun C."/>
            <person name="Waterhouse R.M."/>
            <person name="Yan G."/>
            <person name="Tu Z.J."/>
            <person name="Fang X."/>
            <person name="James A.A."/>
        </authorList>
    </citation>
    <scope>NUCLEOTIDE SEQUENCE [LARGE SCALE GENOMIC DNA]</scope>
    <source>
        <strain evidence="3">Foshan</strain>
    </source>
</reference>
<reference evidence="2" key="2">
    <citation type="submission" date="2025-05" db="UniProtKB">
        <authorList>
            <consortium name="EnsemblMetazoa"/>
        </authorList>
    </citation>
    <scope>IDENTIFICATION</scope>
    <source>
        <strain evidence="2">Foshan</strain>
    </source>
</reference>
<dbReference type="CDD" id="cd01647">
    <property type="entry name" value="RT_LTR"/>
    <property type="match status" value="1"/>
</dbReference>
<dbReference type="Proteomes" id="UP000069940">
    <property type="component" value="Unassembled WGS sequence"/>
</dbReference>
<organism evidence="2 3">
    <name type="scientific">Aedes albopictus</name>
    <name type="common">Asian tiger mosquito</name>
    <name type="synonym">Stegomyia albopicta</name>
    <dbReference type="NCBI Taxonomy" id="7160"/>
    <lineage>
        <taxon>Eukaryota</taxon>
        <taxon>Metazoa</taxon>
        <taxon>Ecdysozoa</taxon>
        <taxon>Arthropoda</taxon>
        <taxon>Hexapoda</taxon>
        <taxon>Insecta</taxon>
        <taxon>Pterygota</taxon>
        <taxon>Neoptera</taxon>
        <taxon>Endopterygota</taxon>
        <taxon>Diptera</taxon>
        <taxon>Nematocera</taxon>
        <taxon>Culicoidea</taxon>
        <taxon>Culicidae</taxon>
        <taxon>Culicinae</taxon>
        <taxon>Aedini</taxon>
        <taxon>Aedes</taxon>
        <taxon>Stegomyia</taxon>
    </lineage>
</organism>
<dbReference type="Gene3D" id="3.30.70.270">
    <property type="match status" value="1"/>
</dbReference>